<evidence type="ECO:0000313" key="4">
    <source>
        <dbReference type="EMBL" id="CAB4540016.1"/>
    </source>
</evidence>
<sequence>MPLSKKRIGIVCPYGWDTPGGVQSHVSDLAEYLIRQGHFVSVLAPAIHDENLPDYVTSAGRPIAIPYNGAVARVLFGPIAFARVRQWISQGSFDVLHLHEPAIPSISLLACWAAEGPMVGTFHAAAKRQKVTFAVAPFLEPVIEKLTARIAVSEAARETLTEHLETDAIVVPNGIYASKYRNGVVDPKWAGNTLGFIGRFEEPRKGLSVLIAALPQIIVEIPDIKIFVAGPGESSEMLKEMQPSLRSRFFFLGRISEEEKANFLTSVGLYIAPNTGGESFGIILAEALAAGASVVASDIPAFDSLLGHGQYGTLFNSEDPDDLASKVIALFKDESTRQEIAERGKEYAQSFDWDVVADKIYDVYEMAMVGGSGVTLSSENRAWNKLLGRQS</sequence>
<feature type="domain" description="Glycosyltransferase subfamily 4-like N-terminal" evidence="2">
    <location>
        <begin position="19"/>
        <end position="175"/>
    </location>
</feature>
<dbReference type="InterPro" id="IPR028098">
    <property type="entry name" value="Glyco_trans_4-like_N"/>
</dbReference>
<dbReference type="Gene3D" id="3.40.50.2000">
    <property type="entry name" value="Glycogen Phosphorylase B"/>
    <property type="match status" value="2"/>
</dbReference>
<dbReference type="InterPro" id="IPR001296">
    <property type="entry name" value="Glyco_trans_1"/>
</dbReference>
<evidence type="ECO:0000313" key="3">
    <source>
        <dbReference type="EMBL" id="CAB4366531.1"/>
    </source>
</evidence>
<dbReference type="InterPro" id="IPR050194">
    <property type="entry name" value="Glycosyltransferase_grp1"/>
</dbReference>
<organism evidence="4">
    <name type="scientific">freshwater metagenome</name>
    <dbReference type="NCBI Taxonomy" id="449393"/>
    <lineage>
        <taxon>unclassified sequences</taxon>
        <taxon>metagenomes</taxon>
        <taxon>ecological metagenomes</taxon>
    </lineage>
</organism>
<dbReference type="Pfam" id="PF13439">
    <property type="entry name" value="Glyco_transf_4"/>
    <property type="match status" value="1"/>
</dbReference>
<reference evidence="4" key="1">
    <citation type="submission" date="2020-05" db="EMBL/GenBank/DDBJ databases">
        <authorList>
            <person name="Chiriac C."/>
            <person name="Salcher M."/>
            <person name="Ghai R."/>
            <person name="Kavagutti S V."/>
        </authorList>
    </citation>
    <scope>NUCLEOTIDE SEQUENCE</scope>
</reference>
<evidence type="ECO:0000259" key="2">
    <source>
        <dbReference type="Pfam" id="PF13439"/>
    </source>
</evidence>
<accession>A0A6J6BM14</accession>
<dbReference type="SUPFAM" id="SSF53756">
    <property type="entry name" value="UDP-Glycosyltransferase/glycogen phosphorylase"/>
    <property type="match status" value="1"/>
</dbReference>
<name>A0A6J6BM14_9ZZZZ</name>
<dbReference type="AlphaFoldDB" id="A0A6J6BM14"/>
<dbReference type="GO" id="GO:0016758">
    <property type="term" value="F:hexosyltransferase activity"/>
    <property type="evidence" value="ECO:0007669"/>
    <property type="project" value="TreeGrafter"/>
</dbReference>
<protein>
    <submittedName>
        <fullName evidence="4">Unannotated protein</fullName>
    </submittedName>
</protein>
<dbReference type="PANTHER" id="PTHR45947:SF3">
    <property type="entry name" value="SULFOQUINOVOSYL TRANSFERASE SQD2"/>
    <property type="match status" value="1"/>
</dbReference>
<proteinExistence type="predicted"/>
<dbReference type="EMBL" id="CAEZSQ010000028">
    <property type="protein sequence ID" value="CAB4540016.1"/>
    <property type="molecule type" value="Genomic_DNA"/>
</dbReference>
<dbReference type="EMBL" id="CAFAZZ010000010">
    <property type="protein sequence ID" value="CAB4840048.1"/>
    <property type="molecule type" value="Genomic_DNA"/>
</dbReference>
<dbReference type="Pfam" id="PF00534">
    <property type="entry name" value="Glycos_transf_1"/>
    <property type="match status" value="1"/>
</dbReference>
<dbReference type="CDD" id="cd03801">
    <property type="entry name" value="GT4_PimA-like"/>
    <property type="match status" value="1"/>
</dbReference>
<gene>
    <name evidence="4" type="ORF">UFOPK1458_00228</name>
    <name evidence="5" type="ORF">UFOPK3243_00195</name>
    <name evidence="3" type="ORF">UFOPK4180_00119</name>
</gene>
<feature type="domain" description="Glycosyl transferase family 1" evidence="1">
    <location>
        <begin position="192"/>
        <end position="346"/>
    </location>
</feature>
<evidence type="ECO:0000259" key="1">
    <source>
        <dbReference type="Pfam" id="PF00534"/>
    </source>
</evidence>
<dbReference type="PANTHER" id="PTHR45947">
    <property type="entry name" value="SULFOQUINOVOSYL TRANSFERASE SQD2"/>
    <property type="match status" value="1"/>
</dbReference>
<dbReference type="EMBL" id="CAESPC010000008">
    <property type="protein sequence ID" value="CAB4366531.1"/>
    <property type="molecule type" value="Genomic_DNA"/>
</dbReference>
<evidence type="ECO:0000313" key="5">
    <source>
        <dbReference type="EMBL" id="CAB4840048.1"/>
    </source>
</evidence>